<dbReference type="PANTHER" id="PTHR34873:SF3">
    <property type="entry name" value="ADDICTION MODULE TOXIN, HICA FAMILY"/>
    <property type="match status" value="1"/>
</dbReference>
<comment type="caution">
    <text evidence="8">The sequence shown here is derived from an EMBL/GenBank/DDBJ whole genome shotgun (WGS) entry which is preliminary data.</text>
</comment>
<dbReference type="GO" id="GO:0016787">
    <property type="term" value="F:hydrolase activity"/>
    <property type="evidence" value="ECO:0007669"/>
    <property type="project" value="UniProtKB-KW"/>
</dbReference>
<evidence type="ECO:0000256" key="6">
    <source>
        <dbReference type="ARBA" id="ARBA00022884"/>
    </source>
</evidence>
<keyword evidence="6" id="KW-0694">RNA-binding</keyword>
<dbReference type="GO" id="GO:0004519">
    <property type="term" value="F:endonuclease activity"/>
    <property type="evidence" value="ECO:0007669"/>
    <property type="project" value="UniProtKB-KW"/>
</dbReference>
<sequence>MTKFPAVKSQKLVKALQKMGFFGYHRVGSHVQFKHLDGRRTTVPVHSGKDIPRGTLRAVLKQINISPEEFRDVL</sequence>
<organism evidence="8 9">
    <name type="scientific">Candidatus Jacksonbacteria bacterium RIFCSPLOWO2_02_FULL_44_20</name>
    <dbReference type="NCBI Taxonomy" id="1798460"/>
    <lineage>
        <taxon>Bacteria</taxon>
        <taxon>Candidatus Jacksoniibacteriota</taxon>
    </lineage>
</organism>
<dbReference type="SUPFAM" id="SSF54786">
    <property type="entry name" value="YcfA/nrd intein domain"/>
    <property type="match status" value="1"/>
</dbReference>
<dbReference type="GO" id="GO:0003729">
    <property type="term" value="F:mRNA binding"/>
    <property type="evidence" value="ECO:0007669"/>
    <property type="project" value="InterPro"/>
</dbReference>
<dbReference type="Proteomes" id="UP000178315">
    <property type="component" value="Unassembled WGS sequence"/>
</dbReference>
<evidence type="ECO:0000256" key="1">
    <source>
        <dbReference type="ARBA" id="ARBA00006620"/>
    </source>
</evidence>
<accession>A0A1G2A7B1</accession>
<evidence type="ECO:0000256" key="4">
    <source>
        <dbReference type="ARBA" id="ARBA00022759"/>
    </source>
</evidence>
<evidence type="ECO:0000256" key="2">
    <source>
        <dbReference type="ARBA" id="ARBA00022649"/>
    </source>
</evidence>
<evidence type="ECO:0000313" key="9">
    <source>
        <dbReference type="Proteomes" id="UP000178315"/>
    </source>
</evidence>
<keyword evidence="2" id="KW-1277">Toxin-antitoxin system</keyword>
<protein>
    <recommendedName>
        <fullName evidence="10">Toxin HicA</fullName>
    </recommendedName>
</protein>
<keyword evidence="7" id="KW-0346">Stress response</keyword>
<dbReference type="InterPro" id="IPR038570">
    <property type="entry name" value="HicA_sf"/>
</dbReference>
<keyword evidence="3" id="KW-0540">Nuclease</keyword>
<dbReference type="Pfam" id="PF07927">
    <property type="entry name" value="HicA_toxin"/>
    <property type="match status" value="1"/>
</dbReference>
<evidence type="ECO:0000256" key="7">
    <source>
        <dbReference type="ARBA" id="ARBA00023016"/>
    </source>
</evidence>
<gene>
    <name evidence="8" type="ORF">A3H61_03530</name>
</gene>
<proteinExistence type="inferred from homology"/>
<evidence type="ECO:0000256" key="5">
    <source>
        <dbReference type="ARBA" id="ARBA00022801"/>
    </source>
</evidence>
<reference evidence="8 9" key="1">
    <citation type="journal article" date="2016" name="Nat. Commun.">
        <title>Thousands of microbial genomes shed light on interconnected biogeochemical processes in an aquifer system.</title>
        <authorList>
            <person name="Anantharaman K."/>
            <person name="Brown C.T."/>
            <person name="Hug L.A."/>
            <person name="Sharon I."/>
            <person name="Castelle C.J."/>
            <person name="Probst A.J."/>
            <person name="Thomas B.C."/>
            <person name="Singh A."/>
            <person name="Wilkins M.J."/>
            <person name="Karaoz U."/>
            <person name="Brodie E.L."/>
            <person name="Williams K.H."/>
            <person name="Hubbard S.S."/>
            <person name="Banfield J.F."/>
        </authorList>
    </citation>
    <scope>NUCLEOTIDE SEQUENCE [LARGE SCALE GENOMIC DNA]</scope>
</reference>
<dbReference type="EMBL" id="MHJU01000036">
    <property type="protein sequence ID" value="OGY72366.1"/>
    <property type="molecule type" value="Genomic_DNA"/>
</dbReference>
<name>A0A1G2A7B1_9BACT</name>
<keyword evidence="4" id="KW-0255">Endonuclease</keyword>
<comment type="similarity">
    <text evidence="1">Belongs to the HicA mRNA interferase family.</text>
</comment>
<evidence type="ECO:0000256" key="3">
    <source>
        <dbReference type="ARBA" id="ARBA00022722"/>
    </source>
</evidence>
<keyword evidence="5" id="KW-0378">Hydrolase</keyword>
<dbReference type="Gene3D" id="3.30.920.30">
    <property type="entry name" value="Hypothetical protein"/>
    <property type="match status" value="1"/>
</dbReference>
<dbReference type="InterPro" id="IPR012933">
    <property type="entry name" value="HicA_mRNA_interferase"/>
</dbReference>
<evidence type="ECO:0000313" key="8">
    <source>
        <dbReference type="EMBL" id="OGY72366.1"/>
    </source>
</evidence>
<evidence type="ECO:0008006" key="10">
    <source>
        <dbReference type="Google" id="ProtNLM"/>
    </source>
</evidence>
<dbReference type="PANTHER" id="PTHR34873">
    <property type="entry name" value="SSR1766 PROTEIN"/>
    <property type="match status" value="1"/>
</dbReference>
<dbReference type="AlphaFoldDB" id="A0A1G2A7B1"/>